<dbReference type="Proteomes" id="UP000248917">
    <property type="component" value="Unassembled WGS sequence"/>
</dbReference>
<comment type="caution">
    <text evidence="1">The sequence shown here is derived from an EMBL/GenBank/DDBJ whole genome shotgun (WGS) entry which is preliminary data.</text>
</comment>
<sequence>MKNVFKIFPALILGVFFFSCQDNEEPDTLLEQVGFEGTLPDGSTFGTINIRSGNGSGSMGANGKFTGRHILSIRTFETKWSLSLESPSKPLPDDTPRGENVSRQQIIDLFNTHYPYEDLWQVFISEKSKADSDLQYTSFDQFKIQLSNQEKYYVYSPENFFPRKGGKIRVLAVEEGLVKNLSGQDVRKIEVVLEFDIPMKTNDPSVEIQEGNLKGVGRFRYREDYYQGEFERR</sequence>
<dbReference type="EMBL" id="QKTX01000011">
    <property type="protein sequence ID" value="PZV80891.1"/>
    <property type="molecule type" value="Genomic_DNA"/>
</dbReference>
<dbReference type="PROSITE" id="PS51257">
    <property type="entry name" value="PROKAR_LIPOPROTEIN"/>
    <property type="match status" value="1"/>
</dbReference>
<accession>A0A326RQK1</accession>
<keyword evidence="2" id="KW-1185">Reference proteome</keyword>
<gene>
    <name evidence="1" type="ORF">CLV31_11157</name>
</gene>
<dbReference type="AlphaFoldDB" id="A0A326RQK1"/>
<dbReference type="OrthoDB" id="823193at2"/>
<protein>
    <submittedName>
        <fullName evidence="1">Uncharacterized protein</fullName>
    </submittedName>
</protein>
<dbReference type="RefSeq" id="WP_111393680.1">
    <property type="nucleotide sequence ID" value="NZ_QKTX01000011.1"/>
</dbReference>
<name>A0A326RQK1_9BACT</name>
<organism evidence="1 2">
    <name type="scientific">Algoriphagus aquaeductus</name>
    <dbReference type="NCBI Taxonomy" id="475299"/>
    <lineage>
        <taxon>Bacteria</taxon>
        <taxon>Pseudomonadati</taxon>
        <taxon>Bacteroidota</taxon>
        <taxon>Cytophagia</taxon>
        <taxon>Cytophagales</taxon>
        <taxon>Cyclobacteriaceae</taxon>
        <taxon>Algoriphagus</taxon>
    </lineage>
</organism>
<proteinExistence type="predicted"/>
<evidence type="ECO:0000313" key="1">
    <source>
        <dbReference type="EMBL" id="PZV80891.1"/>
    </source>
</evidence>
<evidence type="ECO:0000313" key="2">
    <source>
        <dbReference type="Proteomes" id="UP000248917"/>
    </source>
</evidence>
<reference evidence="1 2" key="1">
    <citation type="submission" date="2018-06" db="EMBL/GenBank/DDBJ databases">
        <title>Genomic Encyclopedia of Archaeal and Bacterial Type Strains, Phase II (KMG-II): from individual species to whole genera.</title>
        <authorList>
            <person name="Goeker M."/>
        </authorList>
    </citation>
    <scope>NUCLEOTIDE SEQUENCE [LARGE SCALE GENOMIC DNA]</scope>
    <source>
        <strain evidence="1 2">T4</strain>
    </source>
</reference>